<evidence type="ECO:0008006" key="10">
    <source>
        <dbReference type="Google" id="ProtNLM"/>
    </source>
</evidence>
<evidence type="ECO:0000313" key="9">
    <source>
        <dbReference type="Proteomes" id="UP000228528"/>
    </source>
</evidence>
<dbReference type="GO" id="GO:0055085">
    <property type="term" value="P:transmembrane transport"/>
    <property type="evidence" value="ECO:0007669"/>
    <property type="project" value="InterPro"/>
</dbReference>
<comment type="subcellular location">
    <subcellularLocation>
        <location evidence="1">Membrane</location>
        <topology evidence="1">Multi-pass membrane protein</topology>
    </subcellularLocation>
</comment>
<feature type="transmembrane region" description="Helical" evidence="7">
    <location>
        <begin position="63"/>
        <end position="82"/>
    </location>
</feature>
<dbReference type="PANTHER" id="PTHR36838:SF3">
    <property type="entry name" value="TRANSPORTER AUXIN EFFLUX CARRIER EC FAMILY"/>
    <property type="match status" value="1"/>
</dbReference>
<dbReference type="Pfam" id="PF03547">
    <property type="entry name" value="Mem_trans"/>
    <property type="match status" value="1"/>
</dbReference>
<evidence type="ECO:0000256" key="4">
    <source>
        <dbReference type="ARBA" id="ARBA00022692"/>
    </source>
</evidence>
<reference evidence="9" key="1">
    <citation type="submission" date="2017-09" db="EMBL/GenBank/DDBJ databases">
        <title>Depth-based differentiation of microbial function through sediment-hosted aquifers and enrichment of novel symbionts in the deep terrestrial subsurface.</title>
        <authorList>
            <person name="Probst A.J."/>
            <person name="Ladd B."/>
            <person name="Jarett J.K."/>
            <person name="Geller-Mcgrath D.E."/>
            <person name="Sieber C.M.K."/>
            <person name="Emerson J.B."/>
            <person name="Anantharaman K."/>
            <person name="Thomas B.C."/>
            <person name="Malmstrom R."/>
            <person name="Stieglmeier M."/>
            <person name="Klingl A."/>
            <person name="Woyke T."/>
            <person name="Ryan C.M."/>
            <person name="Banfield J.F."/>
        </authorList>
    </citation>
    <scope>NUCLEOTIDE SEQUENCE [LARGE SCALE GENOMIC DNA]</scope>
</reference>
<feature type="transmembrane region" description="Helical" evidence="7">
    <location>
        <begin position="215"/>
        <end position="238"/>
    </location>
</feature>
<dbReference type="PANTHER" id="PTHR36838">
    <property type="entry name" value="AUXIN EFFLUX CARRIER FAMILY PROTEIN"/>
    <property type="match status" value="1"/>
</dbReference>
<protein>
    <recommendedName>
        <fullName evidence="10">Transporter</fullName>
    </recommendedName>
</protein>
<dbReference type="AlphaFoldDB" id="A0A2M6P217"/>
<dbReference type="GO" id="GO:0016020">
    <property type="term" value="C:membrane"/>
    <property type="evidence" value="ECO:0007669"/>
    <property type="project" value="UniProtKB-SubCell"/>
</dbReference>
<accession>A0A2M6P217</accession>
<evidence type="ECO:0000256" key="5">
    <source>
        <dbReference type="ARBA" id="ARBA00022989"/>
    </source>
</evidence>
<feature type="transmembrane region" description="Helical" evidence="7">
    <location>
        <begin position="30"/>
        <end position="51"/>
    </location>
</feature>
<dbReference type="InterPro" id="IPR004776">
    <property type="entry name" value="Mem_transp_PIN-like"/>
</dbReference>
<feature type="transmembrane region" description="Helical" evidence="7">
    <location>
        <begin position="102"/>
        <end position="123"/>
    </location>
</feature>
<dbReference type="Proteomes" id="UP000228528">
    <property type="component" value="Unassembled WGS sequence"/>
</dbReference>
<keyword evidence="5 7" id="KW-1133">Transmembrane helix</keyword>
<keyword evidence="6 7" id="KW-0472">Membrane</keyword>
<gene>
    <name evidence="8" type="ORF">COU30_01605</name>
</gene>
<dbReference type="EMBL" id="PFBW01000069">
    <property type="protein sequence ID" value="PIR77589.1"/>
    <property type="molecule type" value="Genomic_DNA"/>
</dbReference>
<keyword evidence="4 7" id="KW-0812">Transmembrane</keyword>
<feature type="transmembrane region" description="Helical" evidence="7">
    <location>
        <begin position="6"/>
        <end position="23"/>
    </location>
</feature>
<sequence>MVLINIAILIGIILITTLVTKILKLKKELALTYIFCTFFGNVAYIGFPFIFDLYPQTASELSILIAIHVGVAFTLGVFILEYYKSNTVNILHVIKKIITNPLLIAIALGSICFALGITLPHSIDRTIEMIAGSASPVVLIAIGLFMAKKIEFDSDFWHAVTISGIKLVIMPSVFILATLLTKTAGSMIPSIIEAAMPVALTNFALAEIYPMKKKIIADAIIISTWISIISLTVLSSFFI</sequence>
<name>A0A2M6P217_9BACT</name>
<evidence type="ECO:0000256" key="1">
    <source>
        <dbReference type="ARBA" id="ARBA00004141"/>
    </source>
</evidence>
<evidence type="ECO:0000256" key="7">
    <source>
        <dbReference type="SAM" id="Phobius"/>
    </source>
</evidence>
<proteinExistence type="predicted"/>
<evidence type="ECO:0000256" key="6">
    <source>
        <dbReference type="ARBA" id="ARBA00023136"/>
    </source>
</evidence>
<evidence type="ECO:0000256" key="2">
    <source>
        <dbReference type="ARBA" id="ARBA00022448"/>
    </source>
</evidence>
<evidence type="ECO:0000313" key="8">
    <source>
        <dbReference type="EMBL" id="PIR77589.1"/>
    </source>
</evidence>
<feature type="transmembrane region" description="Helical" evidence="7">
    <location>
        <begin position="159"/>
        <end position="181"/>
    </location>
</feature>
<keyword evidence="3" id="KW-1003">Cell membrane</keyword>
<keyword evidence="2" id="KW-0813">Transport</keyword>
<feature type="transmembrane region" description="Helical" evidence="7">
    <location>
        <begin position="129"/>
        <end position="147"/>
    </location>
</feature>
<evidence type="ECO:0000256" key="3">
    <source>
        <dbReference type="ARBA" id="ARBA00022475"/>
    </source>
</evidence>
<organism evidence="8 9">
    <name type="scientific">Candidatus Magasanikbacteria bacterium CG10_big_fil_rev_8_21_14_0_10_38_6</name>
    <dbReference type="NCBI Taxonomy" id="1974647"/>
    <lineage>
        <taxon>Bacteria</taxon>
        <taxon>Candidatus Magasanikiibacteriota</taxon>
    </lineage>
</organism>
<comment type="caution">
    <text evidence="8">The sequence shown here is derived from an EMBL/GenBank/DDBJ whole genome shotgun (WGS) entry which is preliminary data.</text>
</comment>